<protein>
    <submittedName>
        <fullName evidence="7">Uncharacterized protein</fullName>
    </submittedName>
</protein>
<proteinExistence type="predicted"/>
<keyword evidence="9" id="KW-1185">Reference proteome</keyword>
<name>A0A0C3BHU6_SERVB</name>
<evidence type="ECO:0000256" key="1">
    <source>
        <dbReference type="ARBA" id="ARBA00022942"/>
    </source>
</evidence>
<evidence type="ECO:0000256" key="2">
    <source>
        <dbReference type="ARBA" id="ARBA00093435"/>
    </source>
</evidence>
<evidence type="ECO:0000313" key="7">
    <source>
        <dbReference type="EMBL" id="KIM31669.1"/>
    </source>
</evidence>
<dbReference type="Pfam" id="PF10602">
    <property type="entry name" value="RPN7"/>
    <property type="match status" value="1"/>
</dbReference>
<dbReference type="HOGENOM" id="CLU_031814_1_1_1"/>
<dbReference type="InterPro" id="IPR000717">
    <property type="entry name" value="PCI_dom"/>
</dbReference>
<evidence type="ECO:0000313" key="9">
    <source>
        <dbReference type="Proteomes" id="UP000054097"/>
    </source>
</evidence>
<dbReference type="InterPro" id="IPR036390">
    <property type="entry name" value="WH_DNA-bd_sf"/>
</dbReference>
<sequence>MADEIIPPYPNLDVAEHSYRLLTPSLSHCHAQAKTSLLEAIKADEMGPYYRSLYDTPNITINPLASPRIPQSPRLARAQLESGPLGRRDDSLLAQLDEQNQKTLDGFEEKIKEAEKTEGESEIAEAWRAKANYLTRIGEKEKAIEAQTTALEKTGGVGSKIDIALTLVRIGFFFALPELIKEYLAKAEEFIQKGGDWDRRNRLKVYKAYHLLSIRSFGPASLLLIDSLPTFTASELLPVPSFTALTLICSTLTSSRTELQKVLKSPEVQSTLSDIPEAVAALASSLCESHYDTFFRSLARVEEEEIRNSRLLNSHRKYFVREMRVKAYSQLLESYKSLTLESLARAFGVSVEWIDDELVHFISNGRLNCVVDRVHGIVETNRPSTKSARFEAVVKQGDVLLNSIQRLSKVLY</sequence>
<dbReference type="Proteomes" id="UP000054097">
    <property type="component" value="Unassembled WGS sequence"/>
</dbReference>
<dbReference type="AlphaFoldDB" id="A0A0C3BHU6"/>
<dbReference type="Gene3D" id="1.25.40.570">
    <property type="match status" value="1"/>
</dbReference>
<feature type="region of interest" description="Disordered" evidence="4">
    <location>
        <begin position="64"/>
        <end position="87"/>
    </location>
</feature>
<dbReference type="SUPFAM" id="SSF48452">
    <property type="entry name" value="TPR-like"/>
    <property type="match status" value="1"/>
</dbReference>
<evidence type="ECO:0000259" key="5">
    <source>
        <dbReference type="PROSITE" id="PS50250"/>
    </source>
</evidence>
<dbReference type="EMBL" id="KN824281">
    <property type="protein sequence ID" value="KIM31673.1"/>
    <property type="molecule type" value="Genomic_DNA"/>
</dbReference>
<keyword evidence="1" id="KW-0647">Proteasome</keyword>
<dbReference type="PROSITE" id="PS50943">
    <property type="entry name" value="HTH_CROC1"/>
    <property type="match status" value="1"/>
</dbReference>
<dbReference type="STRING" id="933852.A0A0C3BHU6"/>
<dbReference type="PROSITE" id="PS50250">
    <property type="entry name" value="PCI"/>
    <property type="match status" value="1"/>
</dbReference>
<gene>
    <name evidence="7" type="ORF">M408DRAFT_20900</name>
    <name evidence="8" type="ORF">M408DRAFT_327141</name>
</gene>
<evidence type="ECO:0000313" key="8">
    <source>
        <dbReference type="EMBL" id="KIM31673.1"/>
    </source>
</evidence>
<dbReference type="SMART" id="SM00088">
    <property type="entry name" value="PINT"/>
    <property type="match status" value="1"/>
</dbReference>
<dbReference type="Pfam" id="PF01399">
    <property type="entry name" value="PCI"/>
    <property type="match status" value="1"/>
</dbReference>
<reference evidence="7 9" key="1">
    <citation type="submission" date="2014-04" db="EMBL/GenBank/DDBJ databases">
        <authorList>
            <consortium name="DOE Joint Genome Institute"/>
            <person name="Kuo A."/>
            <person name="Zuccaro A."/>
            <person name="Kohler A."/>
            <person name="Nagy L.G."/>
            <person name="Floudas D."/>
            <person name="Copeland A."/>
            <person name="Barry K.W."/>
            <person name="Cichocki N."/>
            <person name="Veneault-Fourrey C."/>
            <person name="LaButti K."/>
            <person name="Lindquist E.A."/>
            <person name="Lipzen A."/>
            <person name="Lundell T."/>
            <person name="Morin E."/>
            <person name="Murat C."/>
            <person name="Sun H."/>
            <person name="Tunlid A."/>
            <person name="Henrissat B."/>
            <person name="Grigoriev I.V."/>
            <person name="Hibbett D.S."/>
            <person name="Martin F."/>
            <person name="Nordberg H.P."/>
            <person name="Cantor M.N."/>
            <person name="Hua S.X."/>
        </authorList>
    </citation>
    <scope>NUCLEOTIDE SEQUENCE [LARGE SCALE GENOMIC DNA]</scope>
    <source>
        <strain evidence="7 9">MAFF 305830</strain>
    </source>
</reference>
<comment type="function">
    <text evidence="2">Component of the 19S cap proteasome complex which acts as a regulatory subunit of the 26S proteasome, involved in the ATP-dependent degradation of ubiquitinated proteins.</text>
</comment>
<dbReference type="Pfam" id="PF21154">
    <property type="entry name" value="RPN7_PSMD6_C"/>
    <property type="match status" value="1"/>
</dbReference>
<comment type="subunit">
    <text evidence="3">The 26S proteasome is composed of a core protease, known as the 20S proteasome, capped at one or both ends by the 19S regulatory complex (RC). The RC is composed of at least 18 different subunits in two subcomplexes, the base and the lid, which form the portions proximal and distal to the 20S proteolytic core, respectively. Component of the lid subcomplex of the 19S RC.</text>
</comment>
<dbReference type="GO" id="GO:0008541">
    <property type="term" value="C:proteasome regulatory particle, lid subcomplex"/>
    <property type="evidence" value="ECO:0007669"/>
    <property type="project" value="UniProtKB-ARBA"/>
</dbReference>
<evidence type="ECO:0000256" key="3">
    <source>
        <dbReference type="ARBA" id="ARBA00093502"/>
    </source>
</evidence>
<dbReference type="InterPro" id="IPR001387">
    <property type="entry name" value="Cro/C1-type_HTH"/>
</dbReference>
<dbReference type="InterPro" id="IPR011990">
    <property type="entry name" value="TPR-like_helical_dom_sf"/>
</dbReference>
<dbReference type="InterPro" id="IPR049549">
    <property type="entry name" value="RPN7_PSMD6_C"/>
</dbReference>
<feature type="domain" description="PCI" evidence="5">
    <location>
        <begin position="214"/>
        <end position="385"/>
    </location>
</feature>
<feature type="domain" description="HTH cro/C1-type" evidence="6">
    <location>
        <begin position="339"/>
        <end position="354"/>
    </location>
</feature>
<evidence type="ECO:0000256" key="4">
    <source>
        <dbReference type="SAM" id="MobiDB-lite"/>
    </source>
</evidence>
<dbReference type="PANTHER" id="PTHR14145:SF1">
    <property type="entry name" value="26S PROTEASOME NON-ATPASE REGULATORY SUBUNIT 6"/>
    <property type="match status" value="1"/>
</dbReference>
<organism evidence="7 9">
    <name type="scientific">Serendipita vermifera MAFF 305830</name>
    <dbReference type="NCBI Taxonomy" id="933852"/>
    <lineage>
        <taxon>Eukaryota</taxon>
        <taxon>Fungi</taxon>
        <taxon>Dikarya</taxon>
        <taxon>Basidiomycota</taxon>
        <taxon>Agaricomycotina</taxon>
        <taxon>Agaricomycetes</taxon>
        <taxon>Sebacinales</taxon>
        <taxon>Serendipitaceae</taxon>
        <taxon>Serendipita</taxon>
    </lineage>
</organism>
<dbReference type="PANTHER" id="PTHR14145">
    <property type="entry name" value="26S PROTESOME SUBUNIT 6"/>
    <property type="match status" value="1"/>
</dbReference>
<dbReference type="OrthoDB" id="1452at2759"/>
<evidence type="ECO:0000259" key="6">
    <source>
        <dbReference type="PROSITE" id="PS50943"/>
    </source>
</evidence>
<dbReference type="SUPFAM" id="SSF46785">
    <property type="entry name" value="Winged helix' DNA-binding domain"/>
    <property type="match status" value="1"/>
</dbReference>
<dbReference type="FunFam" id="1.25.40.570:FF:000005">
    <property type="entry name" value="26S proteasome regulatory subunit N7"/>
    <property type="match status" value="1"/>
</dbReference>
<reference evidence="7" key="3">
    <citation type="submission" date="2015-02" db="EMBL/GenBank/DDBJ databases">
        <title>Evolutionary Origins and Diversification of the Mycorrhizal Mutualists.</title>
        <authorList>
            <consortium name="DOE Joint Genome Institute"/>
            <consortium name="Mycorrhizal Genomics Consortium"/>
            <person name="Kohler A."/>
            <person name="Kuo A."/>
            <person name="Nagy L.G."/>
            <person name="Floudas D."/>
            <person name="Copeland A."/>
            <person name="Barry K.W."/>
            <person name="Cichocki N."/>
            <person name="Veneault-Fourrey C."/>
            <person name="LaButti K."/>
            <person name="Lindquist E.A."/>
            <person name="Lipzen A."/>
            <person name="Lundell T."/>
            <person name="Morin E."/>
            <person name="Murat C."/>
            <person name="Riley R."/>
            <person name="Ohm R."/>
            <person name="Sun H."/>
            <person name="Tunlid A."/>
            <person name="Henrissat B."/>
            <person name="Grigoriev I.V."/>
            <person name="Hibbett D.S."/>
            <person name="Martin F."/>
        </authorList>
    </citation>
    <scope>NUCLEOTIDE SEQUENCE</scope>
    <source>
        <strain evidence="7">MAFF 305830</strain>
    </source>
</reference>
<accession>A0A0C3BHU6</accession>
<dbReference type="InterPro" id="IPR019585">
    <property type="entry name" value="Rpn7/CSN1"/>
</dbReference>
<dbReference type="InterPro" id="IPR045135">
    <property type="entry name" value="Rpn7_N"/>
</dbReference>
<dbReference type="GO" id="GO:0043161">
    <property type="term" value="P:proteasome-mediated ubiquitin-dependent protein catabolic process"/>
    <property type="evidence" value="ECO:0007669"/>
    <property type="project" value="TreeGrafter"/>
</dbReference>
<reference evidence="9" key="2">
    <citation type="submission" date="2015-01" db="EMBL/GenBank/DDBJ databases">
        <title>Evolutionary Origins and Diversification of the Mycorrhizal Mutualists.</title>
        <authorList>
            <consortium name="DOE Joint Genome Institute"/>
            <consortium name="Mycorrhizal Genomics Consortium"/>
            <person name="Kohler A."/>
            <person name="Kuo A."/>
            <person name="Nagy L.G."/>
            <person name="Floudas D."/>
            <person name="Copeland A."/>
            <person name="Barry K.W."/>
            <person name="Cichocki N."/>
            <person name="Veneault-Fourrey C."/>
            <person name="LaButti K."/>
            <person name="Lindquist E.A."/>
            <person name="Lipzen A."/>
            <person name="Lundell T."/>
            <person name="Morin E."/>
            <person name="Murat C."/>
            <person name="Riley R."/>
            <person name="Ohm R."/>
            <person name="Sun H."/>
            <person name="Tunlid A."/>
            <person name="Henrissat B."/>
            <person name="Grigoriev I.V."/>
            <person name="Hibbett D.S."/>
            <person name="Martin F."/>
        </authorList>
    </citation>
    <scope>NUCLEOTIDE SEQUENCE [LARGE SCALE GENOMIC DNA]</scope>
    <source>
        <strain evidence="9">MAFF 305830</strain>
    </source>
</reference>
<dbReference type="EMBL" id="KN824281">
    <property type="protein sequence ID" value="KIM31669.1"/>
    <property type="molecule type" value="Genomic_DNA"/>
</dbReference>